<name>A0A0A2MJQ3_9FLAO</name>
<organism evidence="2 3">
    <name type="scientific">Flavobacterium subsaxonicum WB 4.1-42 = DSM 21790</name>
    <dbReference type="NCBI Taxonomy" id="1121898"/>
    <lineage>
        <taxon>Bacteria</taxon>
        <taxon>Pseudomonadati</taxon>
        <taxon>Bacteroidota</taxon>
        <taxon>Flavobacteriia</taxon>
        <taxon>Flavobacteriales</taxon>
        <taxon>Flavobacteriaceae</taxon>
        <taxon>Flavobacterium</taxon>
    </lineage>
</organism>
<evidence type="ECO:0000313" key="2">
    <source>
        <dbReference type="EMBL" id="KGO91816.1"/>
    </source>
</evidence>
<sequence>MKHHFINYFTTWWHSVVTLLVFFLLFILGITVVKNDLHVAITLLFIVISALLTIASAIVQFIKLKWIKGLGQLALVVVLFQVVGFILVFYPVDFYANGLELPKDVKLELPIDLQDDADGAIALQNSEPYNLKFELAYSSSQPGIYTYYLWLKPKERGTIYLKAFEITENDQLSAESLKLRSSAEINSDNINLYSRRFTIYEGDWDQPYGARIEVWLKPDNGGKDYKLLQKNYKIEGWMR</sequence>
<feature type="transmembrane region" description="Helical" evidence="1">
    <location>
        <begin position="73"/>
        <end position="92"/>
    </location>
</feature>
<protein>
    <submittedName>
        <fullName evidence="2">Uncharacterized protein</fullName>
    </submittedName>
</protein>
<dbReference type="EMBL" id="JRLY01000015">
    <property type="protein sequence ID" value="KGO91816.1"/>
    <property type="molecule type" value="Genomic_DNA"/>
</dbReference>
<dbReference type="eggNOG" id="ENOG5032MMQ">
    <property type="taxonomic scope" value="Bacteria"/>
</dbReference>
<evidence type="ECO:0000256" key="1">
    <source>
        <dbReference type="SAM" id="Phobius"/>
    </source>
</evidence>
<reference evidence="2 3" key="1">
    <citation type="submission" date="2013-09" db="EMBL/GenBank/DDBJ databases">
        <authorList>
            <person name="Zeng Z."/>
            <person name="Chen C."/>
        </authorList>
    </citation>
    <scope>NUCLEOTIDE SEQUENCE [LARGE SCALE GENOMIC DNA]</scope>
    <source>
        <strain evidence="2 3">WB 4.1-42</strain>
    </source>
</reference>
<dbReference type="OrthoDB" id="1250632at2"/>
<proteinExistence type="predicted"/>
<gene>
    <name evidence="2" type="ORF">Q766_16410</name>
</gene>
<accession>A0A0A2MJQ3</accession>
<dbReference type="AlphaFoldDB" id="A0A0A2MJQ3"/>
<dbReference type="Proteomes" id="UP000030111">
    <property type="component" value="Unassembled WGS sequence"/>
</dbReference>
<dbReference type="RefSeq" id="WP_026989847.1">
    <property type="nucleotide sequence ID" value="NZ_AUGP01000002.1"/>
</dbReference>
<comment type="caution">
    <text evidence="2">The sequence shown here is derived from an EMBL/GenBank/DDBJ whole genome shotgun (WGS) entry which is preliminary data.</text>
</comment>
<keyword evidence="1" id="KW-0472">Membrane</keyword>
<feature type="transmembrane region" description="Helical" evidence="1">
    <location>
        <begin position="39"/>
        <end position="61"/>
    </location>
</feature>
<keyword evidence="3" id="KW-1185">Reference proteome</keyword>
<keyword evidence="1" id="KW-0812">Transmembrane</keyword>
<dbReference type="STRING" id="1121898.GCA_000422725_03757"/>
<keyword evidence="1" id="KW-1133">Transmembrane helix</keyword>
<evidence type="ECO:0000313" key="3">
    <source>
        <dbReference type="Proteomes" id="UP000030111"/>
    </source>
</evidence>
<feature type="transmembrane region" description="Helical" evidence="1">
    <location>
        <begin position="12"/>
        <end position="33"/>
    </location>
</feature>